<evidence type="ECO:0000313" key="2">
    <source>
        <dbReference type="Proteomes" id="UP000050940"/>
    </source>
</evidence>
<comment type="caution">
    <text evidence="1">The sequence shown here is derived from an EMBL/GenBank/DDBJ whole genome shotgun (WGS) entry which is preliminary data.</text>
</comment>
<reference evidence="1 2" key="1">
    <citation type="submission" date="2015-05" db="EMBL/GenBank/DDBJ databases">
        <title>Genome sequencing and analysis of members of genus Stenotrophomonas.</title>
        <authorList>
            <person name="Patil P.P."/>
            <person name="Midha S."/>
            <person name="Patil P.B."/>
        </authorList>
    </citation>
    <scope>NUCLEOTIDE SEQUENCE [LARGE SCALE GENOMIC DNA]</scope>
    <source>
        <strain evidence="1 2">JCM 16244</strain>
    </source>
</reference>
<dbReference type="Proteomes" id="UP000050940">
    <property type="component" value="Unassembled WGS sequence"/>
</dbReference>
<sequence length="286" mass="31719">MKDVSAWKPLLQELLKQQSVEPAARLRQRLVDLGEQRGLGTFSYVELGFPRFRAFLEQFPDVLEMRVRPGGDMEVLSLAAAAAQPVAVRGEHRAMSAAREDVWIAFSNPDPQRLRYFNRKTGAVKHFQQTDLGAAVGLTPVADWVKIEPVPGTQQTAWMQEFLAQASTLVAADYPMIAQPYRTAVNVEFTKALGAAGKQWTQFRTGKMFEVMSQWAQRAGVDVSMLLPSFETRHAHPPVSTASLTDAAALSPKQRALKLIESLTDQEIADTLIPLMASIIMVSARR</sequence>
<keyword evidence="2" id="KW-1185">Reference proteome</keyword>
<protein>
    <recommendedName>
        <fullName evidence="3">HTH OST-type domain-containing protein</fullName>
    </recommendedName>
</protein>
<dbReference type="RefSeq" id="WP_057640805.1">
    <property type="nucleotide sequence ID" value="NZ_LDJP01000045.1"/>
</dbReference>
<name>A0A0R0DT65_9GAMM</name>
<gene>
    <name evidence="1" type="ORF">ABB34_08085</name>
</gene>
<evidence type="ECO:0000313" key="1">
    <source>
        <dbReference type="EMBL" id="KRG85321.1"/>
    </source>
</evidence>
<accession>A0A0R0DT65</accession>
<organism evidence="1 2">
    <name type="scientific">Stenotrophomonas daejeonensis</name>
    <dbReference type="NCBI Taxonomy" id="659018"/>
    <lineage>
        <taxon>Bacteria</taxon>
        <taxon>Pseudomonadati</taxon>
        <taxon>Pseudomonadota</taxon>
        <taxon>Gammaproteobacteria</taxon>
        <taxon>Lysobacterales</taxon>
        <taxon>Lysobacteraceae</taxon>
        <taxon>Stenotrophomonas</taxon>
    </lineage>
</organism>
<dbReference type="AlphaFoldDB" id="A0A0R0DT65"/>
<dbReference type="PATRIC" id="fig|659018.3.peg.1563"/>
<evidence type="ECO:0008006" key="3">
    <source>
        <dbReference type="Google" id="ProtNLM"/>
    </source>
</evidence>
<dbReference type="EMBL" id="LDJP01000045">
    <property type="protein sequence ID" value="KRG85321.1"/>
    <property type="molecule type" value="Genomic_DNA"/>
</dbReference>
<proteinExistence type="predicted"/>
<dbReference type="OrthoDB" id="9255776at2"/>